<gene>
    <name evidence="1" type="ORF">SAMN05216498_0482</name>
</gene>
<accession>A0A1H0G751</accession>
<evidence type="ECO:0000313" key="1">
    <source>
        <dbReference type="EMBL" id="SDO02681.1"/>
    </source>
</evidence>
<sequence length="41" mass="5056">MTEFYNIGTWLSKKMVYHKVSLHCRVKNKQILKREIWDCDL</sequence>
<reference evidence="1 2" key="1">
    <citation type="submission" date="2016-10" db="EMBL/GenBank/DDBJ databases">
        <authorList>
            <person name="de Groot N.N."/>
        </authorList>
    </citation>
    <scope>NUCLEOTIDE SEQUENCE [LARGE SCALE GENOMIC DNA]</scope>
    <source>
        <strain evidence="1 2">CGMCC 1.3442</strain>
    </source>
</reference>
<protein>
    <submittedName>
        <fullName evidence="1">Uncharacterized protein</fullName>
    </submittedName>
</protein>
<dbReference type="Proteomes" id="UP000199334">
    <property type="component" value="Unassembled WGS sequence"/>
</dbReference>
<name>A0A1H0G751_9BACI</name>
<evidence type="ECO:0000313" key="2">
    <source>
        <dbReference type="Proteomes" id="UP000199334"/>
    </source>
</evidence>
<dbReference type="AlphaFoldDB" id="A0A1H0G751"/>
<proteinExistence type="predicted"/>
<organism evidence="1 2">
    <name type="scientific">Tenuibacillus multivorans</name>
    <dbReference type="NCBI Taxonomy" id="237069"/>
    <lineage>
        <taxon>Bacteria</taxon>
        <taxon>Bacillati</taxon>
        <taxon>Bacillota</taxon>
        <taxon>Bacilli</taxon>
        <taxon>Bacillales</taxon>
        <taxon>Bacillaceae</taxon>
        <taxon>Tenuibacillus</taxon>
    </lineage>
</organism>
<dbReference type="STRING" id="237069.SAMN05216498_0482"/>
<dbReference type="EMBL" id="FNIG01000015">
    <property type="protein sequence ID" value="SDO02681.1"/>
    <property type="molecule type" value="Genomic_DNA"/>
</dbReference>
<keyword evidence="2" id="KW-1185">Reference proteome</keyword>